<keyword evidence="6 10" id="KW-0472">Membrane</keyword>
<dbReference type="SMART" id="SM00409">
    <property type="entry name" value="IG"/>
    <property type="match status" value="1"/>
</dbReference>
<keyword evidence="4 11" id="KW-0732">Signal</keyword>
<dbReference type="InterPro" id="IPR003599">
    <property type="entry name" value="Ig_sub"/>
</dbReference>
<dbReference type="Bgee" id="ENSMODG00000003790">
    <property type="expression patterns" value="Expressed in heart and 13 other cell types or tissues"/>
</dbReference>
<feature type="transmembrane region" description="Helical" evidence="10">
    <location>
        <begin position="255"/>
        <end position="277"/>
    </location>
</feature>
<dbReference type="GO" id="GO:0009897">
    <property type="term" value="C:external side of plasma membrane"/>
    <property type="evidence" value="ECO:0000318"/>
    <property type="project" value="GO_Central"/>
</dbReference>
<feature type="domain" description="B30.2/SPRY" evidence="12">
    <location>
        <begin position="310"/>
        <end position="506"/>
    </location>
</feature>
<dbReference type="AlphaFoldDB" id="A0A5F8G9S0"/>
<evidence type="ECO:0000259" key="12">
    <source>
        <dbReference type="PROSITE" id="PS50188"/>
    </source>
</evidence>
<accession>A0A5F8G9S0</accession>
<dbReference type="GeneID" id="100019919"/>
<evidence type="ECO:0000313" key="13">
    <source>
        <dbReference type="Ensembl" id="ENSMODP00000044139.1"/>
    </source>
</evidence>
<organism evidence="13 14">
    <name type="scientific">Monodelphis domestica</name>
    <name type="common">Gray short-tailed opossum</name>
    <dbReference type="NCBI Taxonomy" id="13616"/>
    <lineage>
        <taxon>Eukaryota</taxon>
        <taxon>Metazoa</taxon>
        <taxon>Chordata</taxon>
        <taxon>Craniata</taxon>
        <taxon>Vertebrata</taxon>
        <taxon>Euteleostomi</taxon>
        <taxon>Mammalia</taxon>
        <taxon>Metatheria</taxon>
        <taxon>Didelphimorphia</taxon>
        <taxon>Didelphidae</taxon>
        <taxon>Monodelphis</taxon>
    </lineage>
</organism>
<dbReference type="InterPro" id="IPR013783">
    <property type="entry name" value="Ig-like_fold"/>
</dbReference>
<evidence type="ECO:0000256" key="2">
    <source>
        <dbReference type="ARBA" id="ARBA00007591"/>
    </source>
</evidence>
<evidence type="ECO:0000256" key="9">
    <source>
        <dbReference type="ARBA" id="ARBA00023319"/>
    </source>
</evidence>
<feature type="signal peptide" evidence="11">
    <location>
        <begin position="1"/>
        <end position="31"/>
    </location>
</feature>
<keyword evidence="9" id="KW-0393">Immunoglobulin domain</keyword>
<evidence type="ECO:0000313" key="14">
    <source>
        <dbReference type="Proteomes" id="UP000002280"/>
    </source>
</evidence>
<evidence type="ECO:0000256" key="3">
    <source>
        <dbReference type="ARBA" id="ARBA00022692"/>
    </source>
</evidence>
<dbReference type="FunCoup" id="A0A5F8G9S0">
    <property type="interactions" value="424"/>
</dbReference>
<reference evidence="13 14" key="1">
    <citation type="journal article" date="2007" name="Nature">
        <title>Genome of the marsupial Monodelphis domestica reveals innovation in non-coding sequences.</title>
        <authorList>
            <person name="Mikkelsen T.S."/>
            <person name="Wakefield M.J."/>
            <person name="Aken B."/>
            <person name="Amemiya C.T."/>
            <person name="Chang J.L."/>
            <person name="Duke S."/>
            <person name="Garber M."/>
            <person name="Gentles A.J."/>
            <person name="Goodstadt L."/>
            <person name="Heger A."/>
            <person name="Jurka J."/>
            <person name="Kamal M."/>
            <person name="Mauceli E."/>
            <person name="Searle S.M."/>
            <person name="Sharpe T."/>
            <person name="Baker M.L."/>
            <person name="Batzer M.A."/>
            <person name="Benos P.V."/>
            <person name="Belov K."/>
            <person name="Clamp M."/>
            <person name="Cook A."/>
            <person name="Cuff J."/>
            <person name="Das R."/>
            <person name="Davidow L."/>
            <person name="Deakin J.E."/>
            <person name="Fazzari M.J."/>
            <person name="Glass J.L."/>
            <person name="Grabherr M."/>
            <person name="Greally J.M."/>
            <person name="Gu W."/>
            <person name="Hore T.A."/>
            <person name="Huttley G.A."/>
            <person name="Kleber M."/>
            <person name="Jirtle R.L."/>
            <person name="Koina E."/>
            <person name="Lee J.T."/>
            <person name="Mahony S."/>
            <person name="Marra M.A."/>
            <person name="Miller R.D."/>
            <person name="Nicholls R.D."/>
            <person name="Oda M."/>
            <person name="Papenfuss A.T."/>
            <person name="Parra Z.E."/>
            <person name="Pollock D.D."/>
            <person name="Ray D.A."/>
            <person name="Schein J.E."/>
            <person name="Speed T.P."/>
            <person name="Thompson K."/>
            <person name="VandeBerg J.L."/>
            <person name="Wade C.M."/>
            <person name="Walker J.A."/>
            <person name="Waters P.D."/>
            <person name="Webber C."/>
            <person name="Weidman J.R."/>
            <person name="Xie X."/>
            <person name="Zody M.C."/>
            <person name="Baldwin J."/>
            <person name="Abdouelleil A."/>
            <person name="Abdulkadir J."/>
            <person name="Abebe A."/>
            <person name="Abera B."/>
            <person name="Abreu J."/>
            <person name="Acer S.C."/>
            <person name="Aftuck L."/>
            <person name="Alexander A."/>
            <person name="An P."/>
            <person name="Anderson E."/>
            <person name="Anderson S."/>
            <person name="Arachi H."/>
            <person name="Azer M."/>
            <person name="Bachantsang P."/>
            <person name="Barry A."/>
            <person name="Bayul T."/>
            <person name="Berlin A."/>
            <person name="Bessette D."/>
            <person name="Bloom T."/>
            <person name="Bloom T."/>
            <person name="Boguslavskiy L."/>
            <person name="Bonnet C."/>
            <person name="Boukhgalter B."/>
            <person name="Bourzgui I."/>
            <person name="Brown A."/>
            <person name="Cahill P."/>
            <person name="Channer S."/>
            <person name="Cheshatsang Y."/>
            <person name="Chuda L."/>
            <person name="Citroen M."/>
            <person name="Collymore A."/>
            <person name="Cooke P."/>
            <person name="Costello M."/>
            <person name="D'Aco K."/>
            <person name="Daza R."/>
            <person name="De Haan G."/>
            <person name="DeGray S."/>
            <person name="DeMaso C."/>
            <person name="Dhargay N."/>
            <person name="Dooley K."/>
            <person name="Dooley E."/>
            <person name="Doricent M."/>
            <person name="Dorje P."/>
            <person name="Dorjee K."/>
            <person name="Dupes A."/>
            <person name="Elong R."/>
            <person name="Falk J."/>
            <person name="Farina A."/>
            <person name="Faro S."/>
            <person name="Ferguson D."/>
            <person name="Fisher S."/>
            <person name="Foley C.D."/>
            <person name="Franke A."/>
            <person name="Friedrich D."/>
            <person name="Gadbois L."/>
            <person name="Gearin G."/>
            <person name="Gearin C.R."/>
            <person name="Giannoukos G."/>
            <person name="Goode T."/>
            <person name="Graham J."/>
            <person name="Grandbois E."/>
            <person name="Grewal S."/>
            <person name="Gyaltsen K."/>
            <person name="Hafez N."/>
            <person name="Hagos B."/>
            <person name="Hall J."/>
            <person name="Henson C."/>
            <person name="Hollinger A."/>
            <person name="Honan T."/>
            <person name="Huard M.D."/>
            <person name="Hughes L."/>
            <person name="Hurhula B."/>
            <person name="Husby M.E."/>
            <person name="Kamat A."/>
            <person name="Kanga B."/>
            <person name="Kashin S."/>
            <person name="Khazanovich D."/>
            <person name="Kisner P."/>
            <person name="Lance K."/>
            <person name="Lara M."/>
            <person name="Lee W."/>
            <person name="Lennon N."/>
            <person name="Letendre F."/>
            <person name="LeVine R."/>
            <person name="Lipovsky A."/>
            <person name="Liu X."/>
            <person name="Liu J."/>
            <person name="Liu S."/>
            <person name="Lokyitsang T."/>
            <person name="Lokyitsang Y."/>
            <person name="Lubonja R."/>
            <person name="Lui A."/>
            <person name="MacDonald P."/>
            <person name="Magnisalis V."/>
            <person name="Maru K."/>
            <person name="Matthews C."/>
            <person name="McCusker W."/>
            <person name="McDonough S."/>
            <person name="Mehta T."/>
            <person name="Meldrim J."/>
            <person name="Meneus L."/>
            <person name="Mihai O."/>
            <person name="Mihalev A."/>
            <person name="Mihova T."/>
            <person name="Mittelman R."/>
            <person name="Mlenga V."/>
            <person name="Montmayeur A."/>
            <person name="Mulrain L."/>
            <person name="Navidi A."/>
            <person name="Naylor J."/>
            <person name="Negash T."/>
            <person name="Nguyen T."/>
            <person name="Nguyen N."/>
            <person name="Nicol R."/>
            <person name="Norbu C."/>
            <person name="Norbu N."/>
            <person name="Novod N."/>
            <person name="O'Neill B."/>
            <person name="Osman S."/>
            <person name="Markiewicz E."/>
            <person name="Oyono O.L."/>
            <person name="Patti C."/>
            <person name="Phunkhang P."/>
            <person name="Pierre F."/>
            <person name="Priest M."/>
            <person name="Raghuraman S."/>
            <person name="Rege F."/>
            <person name="Reyes R."/>
            <person name="Rise C."/>
            <person name="Rogov P."/>
            <person name="Ross K."/>
            <person name="Ryan E."/>
            <person name="Settipalli S."/>
            <person name="Shea T."/>
            <person name="Sherpa N."/>
            <person name="Shi L."/>
            <person name="Shih D."/>
            <person name="Sparrow T."/>
            <person name="Spaulding J."/>
            <person name="Stalker J."/>
            <person name="Stange-Thomann N."/>
            <person name="Stavropoulos S."/>
            <person name="Stone C."/>
            <person name="Strader C."/>
            <person name="Tesfaye S."/>
            <person name="Thomson T."/>
            <person name="Thoulutsang Y."/>
            <person name="Thoulutsang D."/>
            <person name="Topham K."/>
            <person name="Topping I."/>
            <person name="Tsamla T."/>
            <person name="Vassiliev H."/>
            <person name="Vo A."/>
            <person name="Wangchuk T."/>
            <person name="Wangdi T."/>
            <person name="Weiand M."/>
            <person name="Wilkinson J."/>
            <person name="Wilson A."/>
            <person name="Yadav S."/>
            <person name="Young G."/>
            <person name="Yu Q."/>
            <person name="Zembek L."/>
            <person name="Zhong D."/>
            <person name="Zimmer A."/>
            <person name="Zwirko Z."/>
            <person name="Jaffe D.B."/>
            <person name="Alvarez P."/>
            <person name="Brockman W."/>
            <person name="Butler J."/>
            <person name="Chin C."/>
            <person name="Gnerre S."/>
            <person name="MacCallum I."/>
            <person name="Graves J.A."/>
            <person name="Ponting C.P."/>
            <person name="Breen M."/>
            <person name="Samollow P.B."/>
            <person name="Lander E.S."/>
            <person name="Lindblad-Toh K."/>
        </authorList>
    </citation>
    <scope>NUCLEOTIDE SEQUENCE [LARGE SCALE GENOMIC DNA]</scope>
</reference>
<dbReference type="InterPro" id="IPR003877">
    <property type="entry name" value="SPRY_dom"/>
</dbReference>
<dbReference type="GO" id="GO:0005102">
    <property type="term" value="F:signaling receptor binding"/>
    <property type="evidence" value="ECO:0000318"/>
    <property type="project" value="GO_Central"/>
</dbReference>
<keyword evidence="8" id="KW-0325">Glycoprotein</keyword>
<evidence type="ECO:0000256" key="1">
    <source>
        <dbReference type="ARBA" id="ARBA00004479"/>
    </source>
</evidence>
<dbReference type="PANTHER" id="PTHR24100:SF130">
    <property type="entry name" value="BUTYROPHILIN-LIKE PROTEIN 9"/>
    <property type="match status" value="1"/>
</dbReference>
<dbReference type="CTD" id="153579"/>
<evidence type="ECO:0000256" key="4">
    <source>
        <dbReference type="ARBA" id="ARBA00022729"/>
    </source>
</evidence>
<evidence type="ECO:0000256" key="5">
    <source>
        <dbReference type="ARBA" id="ARBA00022989"/>
    </source>
</evidence>
<dbReference type="InterPro" id="IPR013320">
    <property type="entry name" value="ConA-like_dom_sf"/>
</dbReference>
<dbReference type="PANTHER" id="PTHR24100">
    <property type="entry name" value="BUTYROPHILIN"/>
    <property type="match status" value="1"/>
</dbReference>
<dbReference type="InterPro" id="IPR053896">
    <property type="entry name" value="BTN3A2-like_Ig-C"/>
</dbReference>
<keyword evidence="7" id="KW-1015">Disulfide bond</keyword>
<dbReference type="RefSeq" id="XP_007483404.1">
    <property type="nucleotide sequence ID" value="XM_007483342.3"/>
</dbReference>
<dbReference type="InParanoid" id="A0A5F8G9S0"/>
<dbReference type="InterPro" id="IPR006574">
    <property type="entry name" value="PRY"/>
</dbReference>
<dbReference type="SMART" id="SM00449">
    <property type="entry name" value="SPRY"/>
    <property type="match status" value="1"/>
</dbReference>
<evidence type="ECO:0000256" key="8">
    <source>
        <dbReference type="ARBA" id="ARBA00023180"/>
    </source>
</evidence>
<dbReference type="FunFam" id="2.60.40.10:FF:000088">
    <property type="entry name" value="Butyrophilin subfamily 1 member A1"/>
    <property type="match status" value="1"/>
</dbReference>
<comment type="similarity">
    <text evidence="2">Belongs to the immunoglobulin superfamily. BTN/MOG family.</text>
</comment>
<dbReference type="Proteomes" id="UP000002280">
    <property type="component" value="Chromosome 2"/>
</dbReference>
<dbReference type="Gene3D" id="2.60.120.920">
    <property type="match status" value="1"/>
</dbReference>
<dbReference type="SMART" id="SM00589">
    <property type="entry name" value="PRY"/>
    <property type="match status" value="1"/>
</dbReference>
<dbReference type="GO" id="GO:0001817">
    <property type="term" value="P:regulation of cytokine production"/>
    <property type="evidence" value="ECO:0000318"/>
    <property type="project" value="GO_Central"/>
</dbReference>
<dbReference type="InterPro" id="IPR001870">
    <property type="entry name" value="B30.2/SPRY"/>
</dbReference>
<feature type="chain" id="PRO_5023927288" evidence="11">
    <location>
        <begin position="32"/>
        <end position="541"/>
    </location>
</feature>
<dbReference type="Ensembl" id="ENSMODT00000070401.1">
    <property type="protein sequence ID" value="ENSMODP00000044139.1"/>
    <property type="gene ID" value="ENSMODG00000003790.4"/>
</dbReference>
<dbReference type="InterPro" id="IPR050504">
    <property type="entry name" value="IgSF_BTN/MOG"/>
</dbReference>
<dbReference type="SUPFAM" id="SSF49899">
    <property type="entry name" value="Concanavalin A-like lectins/glucanases"/>
    <property type="match status" value="1"/>
</dbReference>
<gene>
    <name evidence="13" type="primary">BTNL9</name>
</gene>
<reference evidence="13" key="3">
    <citation type="submission" date="2025-09" db="UniProtKB">
        <authorList>
            <consortium name="Ensembl"/>
        </authorList>
    </citation>
    <scope>IDENTIFICATION</scope>
</reference>
<dbReference type="GO" id="GO:0050852">
    <property type="term" value="P:T cell receptor signaling pathway"/>
    <property type="evidence" value="ECO:0000318"/>
    <property type="project" value="GO_Central"/>
</dbReference>
<dbReference type="FunFam" id="2.60.120.920:FF:000004">
    <property type="entry name" value="Butyrophilin subfamily 1 member A1"/>
    <property type="match status" value="1"/>
</dbReference>
<proteinExistence type="inferred from homology"/>
<keyword evidence="3 10" id="KW-0812">Transmembrane</keyword>
<evidence type="ECO:0000256" key="7">
    <source>
        <dbReference type="ARBA" id="ARBA00023157"/>
    </source>
</evidence>
<dbReference type="CDD" id="cd13733">
    <property type="entry name" value="SPRY_PRY_C-I_1"/>
    <property type="match status" value="1"/>
</dbReference>
<dbReference type="Pfam" id="PF13765">
    <property type="entry name" value="PRY"/>
    <property type="match status" value="1"/>
</dbReference>
<name>A0A5F8G9S0_MONDO</name>
<protein>
    <submittedName>
        <fullName evidence="13">Butyrophilin like 9</fullName>
    </submittedName>
</protein>
<dbReference type="InterPro" id="IPR003879">
    <property type="entry name" value="Butyrophylin_SPRY"/>
</dbReference>
<dbReference type="Pfam" id="PF00622">
    <property type="entry name" value="SPRY"/>
    <property type="match status" value="1"/>
</dbReference>
<dbReference type="SUPFAM" id="SSF48726">
    <property type="entry name" value="Immunoglobulin"/>
    <property type="match status" value="2"/>
</dbReference>
<dbReference type="GeneTree" id="ENSGT00940000160338"/>
<dbReference type="OMA" id="WEVHVGC"/>
<comment type="subcellular location">
    <subcellularLocation>
        <location evidence="1">Membrane</location>
        <topology evidence="1">Single-pass type I membrane protein</topology>
    </subcellularLocation>
</comment>
<dbReference type="STRING" id="13616.ENSMODP00000044139"/>
<dbReference type="PROSITE" id="PS50188">
    <property type="entry name" value="B302_SPRY"/>
    <property type="match status" value="1"/>
</dbReference>
<dbReference type="FunFam" id="2.60.40.10:FF:000208">
    <property type="entry name" value="Butyrophilin subfamily 1 member A1"/>
    <property type="match status" value="1"/>
</dbReference>
<dbReference type="KEGG" id="mdo:100019919"/>
<dbReference type="OrthoDB" id="10055806at2759"/>
<dbReference type="PRINTS" id="PR01407">
    <property type="entry name" value="BUTYPHLNCDUF"/>
</dbReference>
<dbReference type="InterPro" id="IPR036179">
    <property type="entry name" value="Ig-like_dom_sf"/>
</dbReference>
<evidence type="ECO:0000256" key="6">
    <source>
        <dbReference type="ARBA" id="ARBA00023136"/>
    </source>
</evidence>
<evidence type="ECO:0000256" key="10">
    <source>
        <dbReference type="SAM" id="Phobius"/>
    </source>
</evidence>
<keyword evidence="5 10" id="KW-1133">Transmembrane helix</keyword>
<keyword evidence="14" id="KW-1185">Reference proteome</keyword>
<dbReference type="InterPro" id="IPR043136">
    <property type="entry name" value="B30.2/SPRY_sf"/>
</dbReference>
<evidence type="ECO:0000256" key="11">
    <source>
        <dbReference type="SAM" id="SignalP"/>
    </source>
</evidence>
<sequence>MVDIPDFPHWSQSSSLSSCLLLLLYFMELNAEELMVFGYREPILAMVGEEVEFPCYLISKLDAEDMQIRFFRNKISEIVHDYQDRQELFNRQMVQYQGRTQLLKDYIQEGSVALRLLHIIPADEGQYGCLFQSKDFSNNATWELEVAGLGSDPNIYFEGFEEGGIRLTCSSKGWYPKPKAIWKDYQGQQLPFLSKTITQDAQGLFHLEMSVVVKEGAHSHVACSIQNTLLVQKKEFTLHIADVFLPKNSVWRGSFIGTLMGLVSLLVLCMILALYFFQKQRRSKEKLRKKSEKEKGKFTAELGKLQTEIDWRRAEGQAEWRAAKRYAVNVTLDPDTAHPGLNVSEDGKSVFYWNIKQDLPDNPKRFENQLCVLGQEGFISGKHYWEVEVGEKSRWLLGVCSDSVDRKVEGKLCPGMGYWVIGLWNGCEYFIFNPHRVSLTLRVPPRRVGVFLDYEAGKVSFFNVTDNSHIFTFTDKFSGTLRPYFRPRSQDGGEQVIPLTICPLPKKGDRVAAEDDDCDTWLQPYDLSESAEIRILNTFVE</sequence>
<dbReference type="Gene3D" id="2.60.40.10">
    <property type="entry name" value="Immunoglobulins"/>
    <property type="match status" value="2"/>
</dbReference>
<reference evidence="13" key="2">
    <citation type="submission" date="2025-08" db="UniProtKB">
        <authorList>
            <consortium name="Ensembl"/>
        </authorList>
    </citation>
    <scope>IDENTIFICATION</scope>
</reference>
<dbReference type="Pfam" id="PF22705">
    <property type="entry name" value="C2-set_3"/>
    <property type="match status" value="1"/>
</dbReference>